<proteinExistence type="predicted"/>
<protein>
    <submittedName>
        <fullName evidence="1">Signal peptidase 22 kDa subunit</fullName>
    </submittedName>
</protein>
<reference evidence="1" key="2">
    <citation type="journal article" date="2022" name="New Phytol.">
        <title>Evolutionary transition to the ectomycorrhizal habit in the genomes of a hyperdiverse lineage of mushroom-forming fungi.</title>
        <authorList>
            <person name="Looney B."/>
            <person name="Miyauchi S."/>
            <person name="Morin E."/>
            <person name="Drula E."/>
            <person name="Courty P.E."/>
            <person name="Kohler A."/>
            <person name="Kuo A."/>
            <person name="LaButti K."/>
            <person name="Pangilinan J."/>
            <person name="Lipzen A."/>
            <person name="Riley R."/>
            <person name="Andreopoulos W."/>
            <person name="He G."/>
            <person name="Johnson J."/>
            <person name="Nolan M."/>
            <person name="Tritt A."/>
            <person name="Barry K.W."/>
            <person name="Grigoriev I.V."/>
            <person name="Nagy L.G."/>
            <person name="Hibbett D."/>
            <person name="Henrissat B."/>
            <person name="Matheny P.B."/>
            <person name="Labbe J."/>
            <person name="Martin F.M."/>
        </authorList>
    </citation>
    <scope>NUCLEOTIDE SEQUENCE</scope>
    <source>
        <strain evidence="1">FP105234-sp</strain>
    </source>
</reference>
<dbReference type="Proteomes" id="UP000814033">
    <property type="component" value="Unassembled WGS sequence"/>
</dbReference>
<name>A0ACB8RVR6_9AGAM</name>
<evidence type="ECO:0000313" key="2">
    <source>
        <dbReference type="Proteomes" id="UP000814033"/>
    </source>
</evidence>
<keyword evidence="2" id="KW-1185">Reference proteome</keyword>
<dbReference type="EMBL" id="MU275895">
    <property type="protein sequence ID" value="KAI0047907.1"/>
    <property type="molecule type" value="Genomic_DNA"/>
</dbReference>
<comment type="caution">
    <text evidence="1">The sequence shown here is derived from an EMBL/GenBank/DDBJ whole genome shotgun (WGS) entry which is preliminary data.</text>
</comment>
<reference evidence="1" key="1">
    <citation type="submission" date="2021-02" db="EMBL/GenBank/DDBJ databases">
        <authorList>
            <consortium name="DOE Joint Genome Institute"/>
            <person name="Ahrendt S."/>
            <person name="Looney B.P."/>
            <person name="Miyauchi S."/>
            <person name="Morin E."/>
            <person name="Drula E."/>
            <person name="Courty P.E."/>
            <person name="Chicoki N."/>
            <person name="Fauchery L."/>
            <person name="Kohler A."/>
            <person name="Kuo A."/>
            <person name="Labutti K."/>
            <person name="Pangilinan J."/>
            <person name="Lipzen A."/>
            <person name="Riley R."/>
            <person name="Andreopoulos W."/>
            <person name="He G."/>
            <person name="Johnson J."/>
            <person name="Barry K.W."/>
            <person name="Grigoriev I.V."/>
            <person name="Nagy L."/>
            <person name="Hibbett D."/>
            <person name="Henrissat B."/>
            <person name="Matheny P.B."/>
            <person name="Labbe J."/>
            <person name="Martin F."/>
        </authorList>
    </citation>
    <scope>NUCLEOTIDE SEQUENCE</scope>
    <source>
        <strain evidence="1">FP105234-sp</strain>
    </source>
</reference>
<evidence type="ECO:0000313" key="1">
    <source>
        <dbReference type="EMBL" id="KAI0047907.1"/>
    </source>
</evidence>
<organism evidence="1 2">
    <name type="scientific">Auriscalpium vulgare</name>
    <dbReference type="NCBI Taxonomy" id="40419"/>
    <lineage>
        <taxon>Eukaryota</taxon>
        <taxon>Fungi</taxon>
        <taxon>Dikarya</taxon>
        <taxon>Basidiomycota</taxon>
        <taxon>Agaricomycotina</taxon>
        <taxon>Agaricomycetes</taxon>
        <taxon>Russulales</taxon>
        <taxon>Auriscalpiaceae</taxon>
        <taxon>Auriscalpium</taxon>
    </lineage>
</organism>
<sequence length="178" mass="20224">MHTVYSRINNVSATLSTSLMVLLAAIACSSLLFTADPKGTLDVTSVKIFNGDSRRYSHRRGEYAFVNFNITADLSPLFNWNTKQLFLYLQAEYTNAQGVQNEVVIWDRIVRRKDDAVLKVVGKNKYTFREYSSKFKDVPPARYSLKYNLMPYVGLLTYGEAAQTTAPVQFPSAKERVE</sequence>
<gene>
    <name evidence="1" type="ORF">FA95DRAFT_1491779</name>
</gene>
<accession>A0ACB8RVR6</accession>